<protein>
    <submittedName>
        <fullName evidence="1">Uncharacterized protein</fullName>
    </submittedName>
</protein>
<gene>
    <name evidence="1" type="ORF">Patl1_23802</name>
</gene>
<keyword evidence="2" id="KW-1185">Reference proteome</keyword>
<dbReference type="Proteomes" id="UP001164250">
    <property type="component" value="Chromosome 13"/>
</dbReference>
<comment type="caution">
    <text evidence="1">The sequence shown here is derived from an EMBL/GenBank/DDBJ whole genome shotgun (WGS) entry which is preliminary data.</text>
</comment>
<evidence type="ECO:0000313" key="2">
    <source>
        <dbReference type="Proteomes" id="UP001164250"/>
    </source>
</evidence>
<reference evidence="2" key="1">
    <citation type="journal article" date="2023" name="G3 (Bethesda)">
        <title>Genome assembly and association tests identify interacting loci associated with vigor, precocity, and sex in interspecific pistachio rootstocks.</title>
        <authorList>
            <person name="Palmer W."/>
            <person name="Jacygrad E."/>
            <person name="Sagayaradj S."/>
            <person name="Cavanaugh K."/>
            <person name="Han R."/>
            <person name="Bertier L."/>
            <person name="Beede B."/>
            <person name="Kafkas S."/>
            <person name="Golino D."/>
            <person name="Preece J."/>
            <person name="Michelmore R."/>
        </authorList>
    </citation>
    <scope>NUCLEOTIDE SEQUENCE [LARGE SCALE GENOMIC DNA]</scope>
</reference>
<proteinExistence type="predicted"/>
<accession>A0ACC0ZXT0</accession>
<dbReference type="EMBL" id="CM047909">
    <property type="protein sequence ID" value="KAJ0078862.1"/>
    <property type="molecule type" value="Genomic_DNA"/>
</dbReference>
<evidence type="ECO:0000313" key="1">
    <source>
        <dbReference type="EMBL" id="KAJ0078862.1"/>
    </source>
</evidence>
<sequence>MAEEMRQLSILATLLTTVLISSNLILIVLCEPEIITANSSKLDARISHNVKQFVETKSLDDKEGFVLDDVLAIAEC</sequence>
<name>A0ACC0ZXT0_9ROSI</name>
<organism evidence="1 2">
    <name type="scientific">Pistacia atlantica</name>
    <dbReference type="NCBI Taxonomy" id="434234"/>
    <lineage>
        <taxon>Eukaryota</taxon>
        <taxon>Viridiplantae</taxon>
        <taxon>Streptophyta</taxon>
        <taxon>Embryophyta</taxon>
        <taxon>Tracheophyta</taxon>
        <taxon>Spermatophyta</taxon>
        <taxon>Magnoliopsida</taxon>
        <taxon>eudicotyledons</taxon>
        <taxon>Gunneridae</taxon>
        <taxon>Pentapetalae</taxon>
        <taxon>rosids</taxon>
        <taxon>malvids</taxon>
        <taxon>Sapindales</taxon>
        <taxon>Anacardiaceae</taxon>
        <taxon>Pistacia</taxon>
    </lineage>
</organism>